<dbReference type="GO" id="GO:0071013">
    <property type="term" value="C:catalytic step 2 spliceosome"/>
    <property type="evidence" value="ECO:0007669"/>
    <property type="project" value="InterPro"/>
</dbReference>
<evidence type="ECO:0000256" key="5">
    <source>
        <dbReference type="ARBA" id="ARBA00022737"/>
    </source>
</evidence>
<feature type="repeat" description="WD" evidence="9">
    <location>
        <begin position="281"/>
        <end position="323"/>
    </location>
</feature>
<evidence type="ECO:0000256" key="7">
    <source>
        <dbReference type="ARBA" id="ARBA00023242"/>
    </source>
</evidence>
<accession>A0AAX4P1K0</accession>
<reference evidence="11 12" key="1">
    <citation type="submission" date="2024-03" db="EMBL/GenBank/DDBJ databases">
        <title>Complete genome sequence of the green alga Chloropicon roscoffensis RCC1871.</title>
        <authorList>
            <person name="Lemieux C."/>
            <person name="Pombert J.-F."/>
            <person name="Otis C."/>
            <person name="Turmel M."/>
        </authorList>
    </citation>
    <scope>NUCLEOTIDE SEQUENCE [LARGE SCALE GENOMIC DNA]</scope>
    <source>
        <strain evidence="11 12">RCC1871</strain>
    </source>
</reference>
<comment type="subcellular location">
    <subcellularLocation>
        <location evidence="1">Nucleus</location>
    </subcellularLocation>
</comment>
<evidence type="ECO:0000256" key="2">
    <source>
        <dbReference type="ARBA" id="ARBA00022574"/>
    </source>
</evidence>
<evidence type="ECO:0000313" key="11">
    <source>
        <dbReference type="EMBL" id="WZN59829.1"/>
    </source>
</evidence>
<dbReference type="SUPFAM" id="SSF50978">
    <property type="entry name" value="WD40 repeat-like"/>
    <property type="match status" value="1"/>
</dbReference>
<keyword evidence="6" id="KW-0508">mRNA splicing</keyword>
<feature type="compositionally biased region" description="Basic and acidic residues" evidence="10">
    <location>
        <begin position="189"/>
        <end position="244"/>
    </location>
</feature>
<dbReference type="PROSITE" id="PS00678">
    <property type="entry name" value="WD_REPEATS_1"/>
    <property type="match status" value="1"/>
</dbReference>
<dbReference type="GO" id="GO:0000398">
    <property type="term" value="P:mRNA splicing, via spliceosome"/>
    <property type="evidence" value="ECO:0007669"/>
    <property type="project" value="InterPro"/>
</dbReference>
<dbReference type="PROSITE" id="PS50294">
    <property type="entry name" value="WD_REPEATS_REGION"/>
    <property type="match status" value="3"/>
</dbReference>
<evidence type="ECO:0000313" key="12">
    <source>
        <dbReference type="Proteomes" id="UP001472866"/>
    </source>
</evidence>
<dbReference type="InterPro" id="IPR015943">
    <property type="entry name" value="WD40/YVTN_repeat-like_dom_sf"/>
</dbReference>
<keyword evidence="4" id="KW-0747">Spliceosome</keyword>
<organism evidence="11 12">
    <name type="scientific">Chloropicon roscoffensis</name>
    <dbReference type="NCBI Taxonomy" id="1461544"/>
    <lineage>
        <taxon>Eukaryota</taxon>
        <taxon>Viridiplantae</taxon>
        <taxon>Chlorophyta</taxon>
        <taxon>Chloropicophyceae</taxon>
        <taxon>Chloropicales</taxon>
        <taxon>Chloropicaceae</taxon>
        <taxon>Chloropicon</taxon>
    </lineage>
</organism>
<proteinExistence type="predicted"/>
<dbReference type="InterPro" id="IPR001680">
    <property type="entry name" value="WD40_rpt"/>
</dbReference>
<gene>
    <name evidence="11" type="ORF">HKI87_02g13570</name>
</gene>
<feature type="region of interest" description="Disordered" evidence="10">
    <location>
        <begin position="93"/>
        <end position="113"/>
    </location>
</feature>
<dbReference type="EMBL" id="CP151502">
    <property type="protein sequence ID" value="WZN59829.1"/>
    <property type="molecule type" value="Genomic_DNA"/>
</dbReference>
<evidence type="ECO:0000256" key="9">
    <source>
        <dbReference type="PROSITE-ProRule" id="PRU00221"/>
    </source>
</evidence>
<keyword evidence="2 9" id="KW-0853">WD repeat</keyword>
<feature type="compositionally biased region" description="Polar residues" evidence="10">
    <location>
        <begin position="133"/>
        <end position="142"/>
    </location>
</feature>
<dbReference type="GO" id="GO:0003729">
    <property type="term" value="F:mRNA binding"/>
    <property type="evidence" value="ECO:0007669"/>
    <property type="project" value="TreeGrafter"/>
</dbReference>
<dbReference type="InterPro" id="IPR019775">
    <property type="entry name" value="WD40_repeat_CS"/>
</dbReference>
<protein>
    <recommendedName>
        <fullName evidence="8">Pre-mRNA-processing factor 17</fullName>
    </recommendedName>
</protein>
<dbReference type="Proteomes" id="UP001472866">
    <property type="component" value="Chromosome 02"/>
</dbReference>
<dbReference type="PANTHER" id="PTHR43979">
    <property type="entry name" value="PRE-MRNA-PROCESSING FACTOR 17"/>
    <property type="match status" value="1"/>
</dbReference>
<feature type="compositionally biased region" description="Acidic residues" evidence="10">
    <location>
        <begin position="178"/>
        <end position="188"/>
    </location>
</feature>
<keyword evidence="7" id="KW-0539">Nucleus</keyword>
<evidence type="ECO:0000256" key="3">
    <source>
        <dbReference type="ARBA" id="ARBA00022664"/>
    </source>
</evidence>
<feature type="repeat" description="WD" evidence="9">
    <location>
        <begin position="512"/>
        <end position="543"/>
    </location>
</feature>
<dbReference type="InterPro" id="IPR032847">
    <property type="entry name" value="PRPF17"/>
</dbReference>
<keyword evidence="12" id="KW-1185">Reference proteome</keyword>
<sequence>MLPFSAVRRGGLTGVGAMDLLAQYSDDDGSAGQDAVAAAPSMKIDAAPEVHTAGLTLALDNKVVRQGEQASYQDPTTRVVYQNFRYEEMYAPSAGPTSVHDPTGLNAGQRNHPLGYMEKTHISDFNFNKEYTSFHTTGSGQHPSEKRTVTLSSPTESRRPAKLARTTPGPSEPPAAEQVDEEEEEEDPFEWRGSKTPWQERAEQATEYTEEQKKILREREEKDKAEAAEQKRDVEQAREDKSFFHGKSERDYAGRSWVEPPKHLKKENDHCYVPKRLIHTWSGHSKCVQAIRFFPGTGHLLLSAGMDTKIKIWDVSTTRKCMRSYLGHGKAVRDICFSNDGRKFLSTGYDRNLKLWDTETGQVIRTLSSGKALAYCVKFNPDDDKQNMVLAGCSDKKIYQFDTDSGEIVQEYSEHMGAVNSITFVDENRRFVSSSDDKSLRVWDFGIPVQIKYIADPSMHSMPSVAAHPNGNFIVGQSLDNTIQILSTKDRFKMNHKRVFRGHNSAGYACQVNFSPDGRFVISGDAEGRCFFWDWKSSRVFRKLRCHQGACMGVEWHPLETSKVATCGYDGLIKYYD</sequence>
<dbReference type="FunFam" id="2.130.10.10:FF:000034">
    <property type="entry name" value="Pre-mRNA-processing factor 17, putative"/>
    <property type="match status" value="1"/>
</dbReference>
<keyword evidence="5" id="KW-0677">Repeat</keyword>
<name>A0AAX4P1K0_9CHLO</name>
<dbReference type="Pfam" id="PF00400">
    <property type="entry name" value="WD40"/>
    <property type="match status" value="5"/>
</dbReference>
<dbReference type="PRINTS" id="PR00320">
    <property type="entry name" value="GPROTEINBRPT"/>
</dbReference>
<dbReference type="SMART" id="SM00320">
    <property type="entry name" value="WD40"/>
    <property type="match status" value="7"/>
</dbReference>
<evidence type="ECO:0000256" key="4">
    <source>
        <dbReference type="ARBA" id="ARBA00022728"/>
    </source>
</evidence>
<evidence type="ECO:0000256" key="10">
    <source>
        <dbReference type="SAM" id="MobiDB-lite"/>
    </source>
</evidence>
<evidence type="ECO:0000256" key="6">
    <source>
        <dbReference type="ARBA" id="ARBA00023187"/>
    </source>
</evidence>
<dbReference type="AlphaFoldDB" id="A0AAX4P1K0"/>
<dbReference type="PROSITE" id="PS50082">
    <property type="entry name" value="WD_REPEATS_2"/>
    <property type="match status" value="4"/>
</dbReference>
<dbReference type="PANTHER" id="PTHR43979:SF1">
    <property type="entry name" value="PRE-MRNA-PROCESSING FACTOR 17"/>
    <property type="match status" value="1"/>
</dbReference>
<dbReference type="InterPro" id="IPR036322">
    <property type="entry name" value="WD40_repeat_dom_sf"/>
</dbReference>
<feature type="repeat" description="WD" evidence="9">
    <location>
        <begin position="325"/>
        <end position="366"/>
    </location>
</feature>
<dbReference type="InterPro" id="IPR020472">
    <property type="entry name" value="WD40_PAC1"/>
</dbReference>
<evidence type="ECO:0000256" key="8">
    <source>
        <dbReference type="ARBA" id="ARBA00068146"/>
    </source>
</evidence>
<evidence type="ECO:0000256" key="1">
    <source>
        <dbReference type="ARBA" id="ARBA00004123"/>
    </source>
</evidence>
<dbReference type="CDD" id="cd00200">
    <property type="entry name" value="WD40"/>
    <property type="match status" value="1"/>
</dbReference>
<dbReference type="Gene3D" id="2.130.10.10">
    <property type="entry name" value="YVTN repeat-like/Quinoprotein amine dehydrogenase"/>
    <property type="match status" value="1"/>
</dbReference>
<feature type="repeat" description="WD" evidence="9">
    <location>
        <begin position="412"/>
        <end position="444"/>
    </location>
</feature>
<keyword evidence="3" id="KW-0507">mRNA processing</keyword>
<feature type="region of interest" description="Disordered" evidence="10">
    <location>
        <begin position="133"/>
        <end position="244"/>
    </location>
</feature>